<dbReference type="Proteomes" id="UP001062263">
    <property type="component" value="Chromosome"/>
</dbReference>
<comment type="catalytic activity">
    <reaction evidence="5 8">
        <text>a 2'-deoxycytidine in DNA + S-adenosyl-L-methionine = a 5-methyl-2'-deoxycytidine in DNA + S-adenosyl-L-homocysteine + H(+)</text>
        <dbReference type="Rhea" id="RHEA:13681"/>
        <dbReference type="Rhea" id="RHEA-COMP:11369"/>
        <dbReference type="Rhea" id="RHEA-COMP:11370"/>
        <dbReference type="ChEBI" id="CHEBI:15378"/>
        <dbReference type="ChEBI" id="CHEBI:57856"/>
        <dbReference type="ChEBI" id="CHEBI:59789"/>
        <dbReference type="ChEBI" id="CHEBI:85452"/>
        <dbReference type="ChEBI" id="CHEBI:85454"/>
        <dbReference type="EC" id="2.1.1.37"/>
    </reaction>
</comment>
<proteinExistence type="inferred from homology"/>
<dbReference type="EMBL" id="AP025943">
    <property type="protein sequence ID" value="BDL43943.1"/>
    <property type="molecule type" value="Genomic_DNA"/>
</dbReference>
<dbReference type="PROSITE" id="PS00094">
    <property type="entry name" value="C5_MTASE_1"/>
    <property type="match status" value="1"/>
</dbReference>
<dbReference type="PRINTS" id="PR00105">
    <property type="entry name" value="C5METTRFRASE"/>
</dbReference>
<feature type="active site" evidence="6">
    <location>
        <position position="92"/>
    </location>
</feature>
<dbReference type="SUPFAM" id="SSF53335">
    <property type="entry name" value="S-adenosyl-L-methionine-dependent methyltransferases"/>
    <property type="match status" value="1"/>
</dbReference>
<feature type="region of interest" description="Disordered" evidence="9">
    <location>
        <begin position="228"/>
        <end position="248"/>
    </location>
</feature>
<dbReference type="Gene3D" id="3.90.120.10">
    <property type="entry name" value="DNA Methylase, subunit A, domain 2"/>
    <property type="match status" value="1"/>
</dbReference>
<dbReference type="RefSeq" id="WP_215435240.1">
    <property type="nucleotide sequence ID" value="NZ_AP025943.1"/>
</dbReference>
<keyword evidence="1 6" id="KW-0489">Methyltransferase</keyword>
<dbReference type="GO" id="GO:0008168">
    <property type="term" value="F:methyltransferase activity"/>
    <property type="evidence" value="ECO:0007669"/>
    <property type="project" value="UniProtKB-KW"/>
</dbReference>
<dbReference type="NCBIfam" id="TIGR00675">
    <property type="entry name" value="dcm"/>
    <property type="match status" value="1"/>
</dbReference>
<comment type="similarity">
    <text evidence="6 7">Belongs to the class I-like SAM-binding methyltransferase superfamily. C5-methyltransferase family.</text>
</comment>
<dbReference type="EC" id="2.1.1.37" evidence="8"/>
<dbReference type="GO" id="GO:0032259">
    <property type="term" value="P:methylation"/>
    <property type="evidence" value="ECO:0007669"/>
    <property type="project" value="UniProtKB-KW"/>
</dbReference>
<keyword evidence="2 6" id="KW-0808">Transferase</keyword>
<dbReference type="Pfam" id="PF00145">
    <property type="entry name" value="DNA_methylase"/>
    <property type="match status" value="1"/>
</dbReference>
<sequence>MSENKQELAYSVVSYFCGCGGLDLGFRGDFRYHDEDYKRLPFVIRAAYDYEPLCVETYNGYFGEGHAFVKDLSTVDVNSVPKAEVLIGGFPCQEFSSCGPLGGLQSERGRLYQTLITYMNKHKPMVVVGENVINLERMENGEVLKTIKTDLTNAGYKVEVWKMFAPDYGVPQRRARLFFICVRNDIHEVNGFPEIPKPRFEGKHRSIEWAIGDLVNVTDESVPNQSQYFGASRAKKGNGQGDESNKKDLPAYTIRANPKSRVQFHYSLDRRLTVRECARIQTFPDNFKFIHAKTTSISQIGNAVPPMLAYIVAKTIVNYLKTVKEERNV</sequence>
<evidence type="ECO:0000256" key="6">
    <source>
        <dbReference type="PROSITE-ProRule" id="PRU01016"/>
    </source>
</evidence>
<evidence type="ECO:0000256" key="9">
    <source>
        <dbReference type="SAM" id="MobiDB-lite"/>
    </source>
</evidence>
<evidence type="ECO:0000256" key="2">
    <source>
        <dbReference type="ARBA" id="ARBA00022679"/>
    </source>
</evidence>
<dbReference type="InterPro" id="IPR018117">
    <property type="entry name" value="C5_DNA_meth_AS"/>
</dbReference>
<dbReference type="InterPro" id="IPR050390">
    <property type="entry name" value="C5-Methyltransferase"/>
</dbReference>
<accession>A0ABM7ZGN9</accession>
<keyword evidence="4" id="KW-0680">Restriction system</keyword>
<evidence type="ECO:0000256" key="1">
    <source>
        <dbReference type="ARBA" id="ARBA00022603"/>
    </source>
</evidence>
<dbReference type="InterPro" id="IPR001525">
    <property type="entry name" value="C5_MeTfrase"/>
</dbReference>
<gene>
    <name evidence="10" type="primary">dcm</name>
    <name evidence="10" type="ORF">Abiwalacus_15170</name>
</gene>
<organism evidence="10 11">
    <name type="scientific">Akkermansia biwaensis</name>
    <dbReference type="NCBI Taxonomy" id="2946555"/>
    <lineage>
        <taxon>Bacteria</taxon>
        <taxon>Pseudomonadati</taxon>
        <taxon>Verrucomicrobiota</taxon>
        <taxon>Verrucomicrobiia</taxon>
        <taxon>Verrucomicrobiales</taxon>
        <taxon>Akkermansiaceae</taxon>
        <taxon>Akkermansia</taxon>
    </lineage>
</organism>
<dbReference type="Gene3D" id="3.40.50.150">
    <property type="entry name" value="Vaccinia Virus protein VP39"/>
    <property type="match status" value="1"/>
</dbReference>
<evidence type="ECO:0000256" key="3">
    <source>
        <dbReference type="ARBA" id="ARBA00022691"/>
    </source>
</evidence>
<evidence type="ECO:0000256" key="5">
    <source>
        <dbReference type="ARBA" id="ARBA00047422"/>
    </source>
</evidence>
<evidence type="ECO:0000313" key="11">
    <source>
        <dbReference type="Proteomes" id="UP001062263"/>
    </source>
</evidence>
<dbReference type="PROSITE" id="PS51679">
    <property type="entry name" value="SAM_MT_C5"/>
    <property type="match status" value="1"/>
</dbReference>
<evidence type="ECO:0000313" key="10">
    <source>
        <dbReference type="EMBL" id="BDL43943.1"/>
    </source>
</evidence>
<protein>
    <recommendedName>
        <fullName evidence="8">Cytosine-specific methyltransferase</fullName>
        <ecNumber evidence="8">2.1.1.37</ecNumber>
    </recommendedName>
</protein>
<dbReference type="PANTHER" id="PTHR10629:SF52">
    <property type="entry name" value="DNA (CYTOSINE-5)-METHYLTRANSFERASE 1"/>
    <property type="match status" value="1"/>
</dbReference>
<reference evidence="10" key="1">
    <citation type="submission" date="2022-06" db="EMBL/GenBank/DDBJ databases">
        <title>Akkermansia biwalacus sp. nov., an anaerobic mucin-degrading bacterium isolated from human intestine.</title>
        <authorList>
            <person name="Kobayashi Y."/>
            <person name="Inoue S."/>
            <person name="Kawahara T."/>
            <person name="Kohda N."/>
        </authorList>
    </citation>
    <scope>NUCLEOTIDE SEQUENCE</scope>
    <source>
        <strain evidence="10">WON2089</strain>
    </source>
</reference>
<evidence type="ECO:0000256" key="4">
    <source>
        <dbReference type="ARBA" id="ARBA00022747"/>
    </source>
</evidence>
<dbReference type="InterPro" id="IPR029063">
    <property type="entry name" value="SAM-dependent_MTases_sf"/>
</dbReference>
<evidence type="ECO:0000256" key="7">
    <source>
        <dbReference type="RuleBase" id="RU000416"/>
    </source>
</evidence>
<dbReference type="PANTHER" id="PTHR10629">
    <property type="entry name" value="CYTOSINE-SPECIFIC METHYLTRANSFERASE"/>
    <property type="match status" value="1"/>
</dbReference>
<evidence type="ECO:0000256" key="8">
    <source>
        <dbReference type="RuleBase" id="RU000417"/>
    </source>
</evidence>
<name>A0ABM7ZGN9_9BACT</name>
<keyword evidence="3 6" id="KW-0949">S-adenosyl-L-methionine</keyword>
<keyword evidence="11" id="KW-1185">Reference proteome</keyword>